<accession>A0AAU8H8B8</accession>
<dbReference type="EMBL" id="CP157762">
    <property type="protein sequence ID" value="XBP92052.1"/>
    <property type="molecule type" value="Genomic_DNA"/>
</dbReference>
<dbReference type="RefSeq" id="WP_350931618.1">
    <property type="nucleotide sequence ID" value="NZ_CP157762.1"/>
</dbReference>
<name>A0AAU8H8B8_9ACTN</name>
<feature type="region of interest" description="Disordered" evidence="1">
    <location>
        <begin position="271"/>
        <end position="320"/>
    </location>
</feature>
<reference evidence="3" key="2">
    <citation type="submission" date="2024-06" db="EMBL/GenBank/DDBJ databases">
        <title>Micromonospora mangrovi CCTCC AA 2012012 genome sequences.</title>
        <authorList>
            <person name="Gao J."/>
        </authorList>
    </citation>
    <scope>NUCLEOTIDE SEQUENCE</scope>
    <source>
        <strain evidence="3">CCTCC AA 2012012</strain>
    </source>
</reference>
<feature type="compositionally biased region" description="Basic and acidic residues" evidence="1">
    <location>
        <begin position="308"/>
        <end position="320"/>
    </location>
</feature>
<dbReference type="EMBL" id="CP159342">
    <property type="protein sequence ID" value="XCH72749.1"/>
    <property type="molecule type" value="Genomic_DNA"/>
</dbReference>
<feature type="region of interest" description="Disordered" evidence="1">
    <location>
        <begin position="11"/>
        <end position="31"/>
    </location>
</feature>
<dbReference type="AlphaFoldDB" id="A0AAU8H8B8"/>
<organism evidence="3">
    <name type="scientific">Micromonospora sp. CCTCC AA 2012012</name>
    <dbReference type="NCBI Taxonomy" id="3111921"/>
    <lineage>
        <taxon>Bacteria</taxon>
        <taxon>Bacillati</taxon>
        <taxon>Actinomycetota</taxon>
        <taxon>Actinomycetes</taxon>
        <taxon>Micromonosporales</taxon>
        <taxon>Micromonosporaceae</taxon>
        <taxon>Micromonospora</taxon>
    </lineage>
</organism>
<proteinExistence type="predicted"/>
<gene>
    <name evidence="3" type="ORF">ABUL08_20835</name>
    <name evidence="2" type="ORF">VK199_20760</name>
</gene>
<evidence type="ECO:0000313" key="2">
    <source>
        <dbReference type="EMBL" id="XBP92052.1"/>
    </source>
</evidence>
<protein>
    <submittedName>
        <fullName evidence="3">Uncharacterized protein</fullName>
    </submittedName>
</protein>
<evidence type="ECO:0000313" key="3">
    <source>
        <dbReference type="EMBL" id="XCH72749.1"/>
    </source>
</evidence>
<sequence length="320" mass="34838">MCGPLGIRRYRGAPQITPHSRRRDLREHAHRDQSGVIALKTKAQMLAFCTQVKHEGRTVSKKIRPAAWAASLFGRDVAATLTEAIPAAIQAAVGRQMDGHHAVRLTSRHAFGGGWPARYEELVNHLGEVPGAQTVRPLGKSYRIVVINNVAVLPVEYAKDLATAYDSPRALKKINKTTLELARLFGPKPDHEQPAFEGMEYESDAHATDVLRGLEPDGIVIIYYAAHERHGLLNIGWGQISVSQTGAASWVSAQPLLVPSADPIPGLRLVTQPSAPTASPRFDQAELASPTLRPRTATEQATVSPVAEHSDHQQRSDAQN</sequence>
<reference evidence="2" key="1">
    <citation type="submission" date="2024-01" db="EMBL/GenBank/DDBJ databases">
        <title>The genome sequence of Micromonospora mangrovi CCTCC AA 2012012.</title>
        <authorList>
            <person name="Gao J."/>
        </authorList>
    </citation>
    <scope>NUCLEOTIDE SEQUENCE</scope>
    <source>
        <strain evidence="2">CCTCC AA 2012012</strain>
    </source>
</reference>
<evidence type="ECO:0000256" key="1">
    <source>
        <dbReference type="SAM" id="MobiDB-lite"/>
    </source>
</evidence>